<evidence type="ECO:0000256" key="6">
    <source>
        <dbReference type="ARBA" id="ARBA00023157"/>
    </source>
</evidence>
<dbReference type="EC" id="4.6.1.19" evidence="2"/>
<evidence type="ECO:0000256" key="2">
    <source>
        <dbReference type="ARBA" id="ARBA00012571"/>
    </source>
</evidence>
<feature type="chain" id="PRO_5017378835" description="ribonuclease T2" evidence="11">
    <location>
        <begin position="21"/>
        <end position="253"/>
    </location>
</feature>
<feature type="signal peptide" evidence="11">
    <location>
        <begin position="1"/>
        <end position="20"/>
    </location>
</feature>
<proteinExistence type="inferred from homology"/>
<dbReference type="OrthoDB" id="435754at2759"/>
<dbReference type="GO" id="GO:0033897">
    <property type="term" value="F:ribonuclease T2 activity"/>
    <property type="evidence" value="ECO:0007669"/>
    <property type="project" value="UniProtKB-EC"/>
</dbReference>
<keyword evidence="11" id="KW-0732">Signal</keyword>
<dbReference type="PROSITE" id="PS00531">
    <property type="entry name" value="RNASE_T2_2"/>
    <property type="match status" value="1"/>
</dbReference>
<evidence type="ECO:0000256" key="7">
    <source>
        <dbReference type="ARBA" id="ARBA00023180"/>
    </source>
</evidence>
<dbReference type="InterPro" id="IPR036430">
    <property type="entry name" value="RNase_T2-like_sf"/>
</dbReference>
<dbReference type="AlphaFoldDB" id="A0A3A2ZCY6"/>
<dbReference type="InterPro" id="IPR033697">
    <property type="entry name" value="Ribonuclease_T2_eukaryotic"/>
</dbReference>
<dbReference type="PANTHER" id="PTHR11240:SF22">
    <property type="entry name" value="RIBONUCLEASE T2"/>
    <property type="match status" value="1"/>
</dbReference>
<keyword evidence="5" id="KW-0378">Hydrolase</keyword>
<dbReference type="GO" id="GO:0005576">
    <property type="term" value="C:extracellular region"/>
    <property type="evidence" value="ECO:0007669"/>
    <property type="project" value="TreeGrafter"/>
</dbReference>
<feature type="active site" evidence="9">
    <location>
        <position position="136"/>
    </location>
</feature>
<evidence type="ECO:0000256" key="8">
    <source>
        <dbReference type="ARBA" id="ARBA00023239"/>
    </source>
</evidence>
<reference evidence="13" key="1">
    <citation type="submission" date="2017-02" db="EMBL/GenBank/DDBJ databases">
        <authorList>
            <person name="Tafer H."/>
            <person name="Lopandic K."/>
        </authorList>
    </citation>
    <scope>NUCLEOTIDE SEQUENCE [LARGE SCALE GENOMIC DNA]</scope>
    <source>
        <strain evidence="13">CBS 366.77</strain>
    </source>
</reference>
<evidence type="ECO:0000256" key="10">
    <source>
        <dbReference type="RuleBase" id="RU004328"/>
    </source>
</evidence>
<comment type="similarity">
    <text evidence="1 10">Belongs to the RNase T2 family.</text>
</comment>
<dbReference type="PANTHER" id="PTHR11240">
    <property type="entry name" value="RIBONUCLEASE T2"/>
    <property type="match status" value="1"/>
</dbReference>
<dbReference type="STRING" id="2070753.A0A3A2ZCY6"/>
<sequence length="253" mass="28510">MPSKQSTLFAVMYPITLAVASTLPSCPSDIPLSCHNSTAVSNSCCFNSPGGSLLQTQFWDTDPATGPDDSWTIHGLWPDNCDGSYEQFCDKSREYSNITKILKSQDRSDLLDYMSEYWKDINGDDETFWEHEWNKHGTCINTIEPDCYENYEPQIEVGEFFEKVVDLFKGLDTYQALADAGIIPDSSETYTFDEIQSALKKMHGQEVTIICDGDKLNQVYYYYNVKGNAIDGDYKASAAREFSLSDSADGIRR</sequence>
<dbReference type="PROSITE" id="PS00530">
    <property type="entry name" value="RNASE_T2_1"/>
    <property type="match status" value="1"/>
</dbReference>
<evidence type="ECO:0000256" key="1">
    <source>
        <dbReference type="ARBA" id="ARBA00007469"/>
    </source>
</evidence>
<dbReference type="FunFam" id="3.90.730.10:FF:000004">
    <property type="entry name" value="Ribonuclease T2-like"/>
    <property type="match status" value="1"/>
</dbReference>
<evidence type="ECO:0000256" key="9">
    <source>
        <dbReference type="PIRSR" id="PIRSR633697-1"/>
    </source>
</evidence>
<dbReference type="Pfam" id="PF00445">
    <property type="entry name" value="Ribonuclease_T2"/>
    <property type="match status" value="1"/>
</dbReference>
<protein>
    <recommendedName>
        <fullName evidence="2">ribonuclease T2</fullName>
        <ecNumber evidence="2">4.6.1.19</ecNumber>
    </recommendedName>
</protein>
<dbReference type="GO" id="GO:0006401">
    <property type="term" value="P:RNA catabolic process"/>
    <property type="evidence" value="ECO:0007669"/>
    <property type="project" value="TreeGrafter"/>
</dbReference>
<dbReference type="InterPro" id="IPR018188">
    <property type="entry name" value="RNase_T2_His_AS_1"/>
</dbReference>
<comment type="caution">
    <text evidence="12">The sequence shown here is derived from an EMBL/GenBank/DDBJ whole genome shotgun (WGS) entry which is preliminary data.</text>
</comment>
<dbReference type="InterPro" id="IPR001568">
    <property type="entry name" value="RNase_T2-like"/>
</dbReference>
<dbReference type="SUPFAM" id="SSF55895">
    <property type="entry name" value="Ribonuclease Rh-like"/>
    <property type="match status" value="1"/>
</dbReference>
<evidence type="ECO:0000256" key="5">
    <source>
        <dbReference type="ARBA" id="ARBA00022801"/>
    </source>
</evidence>
<dbReference type="EMBL" id="MVGC01000259">
    <property type="protein sequence ID" value="RJE21012.1"/>
    <property type="molecule type" value="Genomic_DNA"/>
</dbReference>
<evidence type="ECO:0000256" key="11">
    <source>
        <dbReference type="SAM" id="SignalP"/>
    </source>
</evidence>
<keyword evidence="8" id="KW-0456">Lyase</keyword>
<evidence type="ECO:0000313" key="12">
    <source>
        <dbReference type="EMBL" id="RJE21012.1"/>
    </source>
</evidence>
<keyword evidence="13" id="KW-1185">Reference proteome</keyword>
<accession>A0A3A2ZCY6</accession>
<keyword evidence="4" id="KW-0255">Endonuclease</keyword>
<organism evidence="12 13">
    <name type="scientific">Aspergillus sclerotialis</name>
    <dbReference type="NCBI Taxonomy" id="2070753"/>
    <lineage>
        <taxon>Eukaryota</taxon>
        <taxon>Fungi</taxon>
        <taxon>Dikarya</taxon>
        <taxon>Ascomycota</taxon>
        <taxon>Pezizomycotina</taxon>
        <taxon>Eurotiomycetes</taxon>
        <taxon>Eurotiomycetidae</taxon>
        <taxon>Eurotiales</taxon>
        <taxon>Aspergillaceae</taxon>
        <taxon>Aspergillus</taxon>
        <taxon>Aspergillus subgen. Polypaecilum</taxon>
    </lineage>
</organism>
<feature type="active site" evidence="9">
    <location>
        <position position="74"/>
    </location>
</feature>
<evidence type="ECO:0000256" key="3">
    <source>
        <dbReference type="ARBA" id="ARBA00022722"/>
    </source>
</evidence>
<dbReference type="CDD" id="cd01061">
    <property type="entry name" value="RNase_T2_euk"/>
    <property type="match status" value="1"/>
</dbReference>
<dbReference type="Gene3D" id="3.90.730.10">
    <property type="entry name" value="Ribonuclease T2-like"/>
    <property type="match status" value="1"/>
</dbReference>
<keyword evidence="6" id="KW-1015">Disulfide bond</keyword>
<evidence type="ECO:0000256" key="4">
    <source>
        <dbReference type="ARBA" id="ARBA00022759"/>
    </source>
</evidence>
<dbReference type="Proteomes" id="UP000266188">
    <property type="component" value="Unassembled WGS sequence"/>
</dbReference>
<keyword evidence="7" id="KW-0325">Glycoprotein</keyword>
<name>A0A3A2ZCY6_9EURO</name>
<evidence type="ECO:0000313" key="13">
    <source>
        <dbReference type="Proteomes" id="UP000266188"/>
    </source>
</evidence>
<gene>
    <name evidence="12" type="ORF">PHISCL_06658</name>
</gene>
<keyword evidence="3" id="KW-0540">Nuclease</keyword>
<dbReference type="InterPro" id="IPR033130">
    <property type="entry name" value="RNase_T2_His_AS_2"/>
</dbReference>
<feature type="active site" evidence="9">
    <location>
        <position position="132"/>
    </location>
</feature>
<dbReference type="GO" id="GO:0003723">
    <property type="term" value="F:RNA binding"/>
    <property type="evidence" value="ECO:0007669"/>
    <property type="project" value="InterPro"/>
</dbReference>
<dbReference type="GO" id="GO:0016787">
    <property type="term" value="F:hydrolase activity"/>
    <property type="evidence" value="ECO:0007669"/>
    <property type="project" value="UniProtKB-KW"/>
</dbReference>